<sequence>MTSWFARVLTDMHGRKISGQTIYRRLAETGPYARRPVVCVPMTASKRKDRLLWSKNIGRRHYKDGNVFISVMSLQTEGCLSSLNLERKWSSLSSLLRNRNRQIGILPKLRRIASDVLVGVNNSLLSDFHEISDFFLHDEAGIVKLGVWKWKIQSKICGGNRPPCNTKIDLVS</sequence>
<organism evidence="1 2">
    <name type="scientific">Trichonephila clavipes</name>
    <name type="common">Golden silk orbweaver</name>
    <name type="synonym">Nephila clavipes</name>
    <dbReference type="NCBI Taxonomy" id="2585209"/>
    <lineage>
        <taxon>Eukaryota</taxon>
        <taxon>Metazoa</taxon>
        <taxon>Ecdysozoa</taxon>
        <taxon>Arthropoda</taxon>
        <taxon>Chelicerata</taxon>
        <taxon>Arachnida</taxon>
        <taxon>Araneae</taxon>
        <taxon>Araneomorphae</taxon>
        <taxon>Entelegynae</taxon>
        <taxon>Araneoidea</taxon>
        <taxon>Nephilidae</taxon>
        <taxon>Trichonephila</taxon>
    </lineage>
</organism>
<comment type="caution">
    <text evidence="1">The sequence shown here is derived from an EMBL/GenBank/DDBJ whole genome shotgun (WGS) entry which is preliminary data.</text>
</comment>
<dbReference type="EMBL" id="BMAU01021186">
    <property type="protein sequence ID" value="GFX95401.1"/>
    <property type="molecule type" value="Genomic_DNA"/>
</dbReference>
<gene>
    <name evidence="1" type="ORF">TNCV_3684531</name>
</gene>
<evidence type="ECO:0000313" key="2">
    <source>
        <dbReference type="Proteomes" id="UP000887159"/>
    </source>
</evidence>
<dbReference type="AlphaFoldDB" id="A0A8X6UWG8"/>
<evidence type="ECO:0008006" key="3">
    <source>
        <dbReference type="Google" id="ProtNLM"/>
    </source>
</evidence>
<name>A0A8X6UWG8_TRICX</name>
<reference evidence="1" key="1">
    <citation type="submission" date="2020-08" db="EMBL/GenBank/DDBJ databases">
        <title>Multicomponent nature underlies the extraordinary mechanical properties of spider dragline silk.</title>
        <authorList>
            <person name="Kono N."/>
            <person name="Nakamura H."/>
            <person name="Mori M."/>
            <person name="Yoshida Y."/>
            <person name="Ohtoshi R."/>
            <person name="Malay A.D."/>
            <person name="Moran D.A.P."/>
            <person name="Tomita M."/>
            <person name="Numata K."/>
            <person name="Arakawa K."/>
        </authorList>
    </citation>
    <scope>NUCLEOTIDE SEQUENCE</scope>
</reference>
<proteinExistence type="predicted"/>
<keyword evidence="2" id="KW-1185">Reference proteome</keyword>
<evidence type="ECO:0000313" key="1">
    <source>
        <dbReference type="EMBL" id="GFX95401.1"/>
    </source>
</evidence>
<protein>
    <recommendedName>
        <fullName evidence="3">Transposase</fullName>
    </recommendedName>
</protein>
<accession>A0A8X6UWG8</accession>
<dbReference type="Proteomes" id="UP000887159">
    <property type="component" value="Unassembled WGS sequence"/>
</dbReference>